<dbReference type="InterPro" id="IPR029063">
    <property type="entry name" value="SAM-dependent_MTases_sf"/>
</dbReference>
<accession>A0A7X0C6Q7</accession>
<proteinExistence type="predicted"/>
<dbReference type="AlphaFoldDB" id="A0A7X0C6Q7"/>
<dbReference type="PANTHER" id="PTHR14911:SF13">
    <property type="entry name" value="TRNA (GUANINE(6)-N2)-METHYLTRANSFERASE THUMP3"/>
    <property type="match status" value="1"/>
</dbReference>
<organism evidence="1 2">
    <name type="scientific">Nonomuraea muscovyensis</name>
    <dbReference type="NCBI Taxonomy" id="1124761"/>
    <lineage>
        <taxon>Bacteria</taxon>
        <taxon>Bacillati</taxon>
        <taxon>Actinomycetota</taxon>
        <taxon>Actinomycetes</taxon>
        <taxon>Streptosporangiales</taxon>
        <taxon>Streptosporangiaceae</taxon>
        <taxon>Nonomuraea</taxon>
    </lineage>
</organism>
<dbReference type="Proteomes" id="UP000583800">
    <property type="component" value="Unassembled WGS sequence"/>
</dbReference>
<dbReference type="GO" id="GO:0016423">
    <property type="term" value="F:tRNA (guanine) methyltransferase activity"/>
    <property type="evidence" value="ECO:0007669"/>
    <property type="project" value="TreeGrafter"/>
</dbReference>
<sequence>MARAVHGIEPLVAAEILSWGGEVRRVRHREVWFEVTAPGPELLRLRTADDVLLAAAVVDGIGPERACLRRLAAAARDIDVEELVRLRRVVGGAAGPGDAGGGPGAGFEVSATFVGRRPYTRFDIEDTVGEALAGPLGLRYHARRGGRVPPEGAMAWRVTIEDDLAVIAVRAAGRPLHRRPYKLGSIRGTLHPPLAAAMARLALPPDPAPPRHVGTAGHAVPPDAAALRRGEPVTVLDPCCGAGTTLVEAYAFAPHARLLGVDLDPAALRAAAANAARARTGPLAGHSPGALRAPEPLAAPPGGGGFRWVRADAGRLPVPDGVADRVLVNPPWGRQVPPAGRLAADGDLLRREVSRVLAADGMVVALLHGSPHEWRGFRVEEALEVSLSGRRPVIAVLGRRVRRPGRASRAPAG</sequence>
<gene>
    <name evidence="1" type="ORF">FHU36_006114</name>
</gene>
<dbReference type="GO" id="GO:0030488">
    <property type="term" value="P:tRNA methylation"/>
    <property type="evidence" value="ECO:0007669"/>
    <property type="project" value="TreeGrafter"/>
</dbReference>
<comment type="caution">
    <text evidence="1">The sequence shown here is derived from an EMBL/GenBank/DDBJ whole genome shotgun (WGS) entry which is preliminary data.</text>
</comment>
<keyword evidence="1" id="KW-0489">Methyltransferase</keyword>
<dbReference type="Gene3D" id="3.30.2130.30">
    <property type="match status" value="1"/>
</dbReference>
<dbReference type="RefSeq" id="WP_185087117.1">
    <property type="nucleotide sequence ID" value="NZ_JACHJB010000002.1"/>
</dbReference>
<keyword evidence="2" id="KW-1185">Reference proteome</keyword>
<keyword evidence="1" id="KW-0808">Transferase</keyword>
<dbReference type="SUPFAM" id="SSF53335">
    <property type="entry name" value="S-adenosyl-L-methionine-dependent methyltransferases"/>
    <property type="match status" value="1"/>
</dbReference>
<evidence type="ECO:0000313" key="1">
    <source>
        <dbReference type="EMBL" id="MBB6349569.1"/>
    </source>
</evidence>
<dbReference type="EMBL" id="JACHJB010000002">
    <property type="protein sequence ID" value="MBB6349569.1"/>
    <property type="molecule type" value="Genomic_DNA"/>
</dbReference>
<dbReference type="Gene3D" id="3.40.50.150">
    <property type="entry name" value="Vaccinia Virus protein VP39"/>
    <property type="match status" value="1"/>
</dbReference>
<dbReference type="PANTHER" id="PTHR14911">
    <property type="entry name" value="THUMP DOMAIN-CONTAINING"/>
    <property type="match status" value="1"/>
</dbReference>
<protein>
    <submittedName>
        <fullName evidence="1">23S rRNA G2445 N2-methylase RlmL</fullName>
    </submittedName>
</protein>
<reference evidence="1 2" key="1">
    <citation type="submission" date="2020-08" db="EMBL/GenBank/DDBJ databases">
        <title>Sequencing the genomes of 1000 actinobacteria strains.</title>
        <authorList>
            <person name="Klenk H.-P."/>
        </authorList>
    </citation>
    <scope>NUCLEOTIDE SEQUENCE [LARGE SCALE GENOMIC DNA]</scope>
    <source>
        <strain evidence="1 2">DSM 45913</strain>
    </source>
</reference>
<evidence type="ECO:0000313" key="2">
    <source>
        <dbReference type="Proteomes" id="UP000583800"/>
    </source>
</evidence>
<name>A0A7X0C6Q7_9ACTN</name>